<keyword evidence="2" id="KW-0520">NAD</keyword>
<keyword evidence="7" id="KW-1185">Reference proteome</keyword>
<evidence type="ECO:0000259" key="4">
    <source>
        <dbReference type="Pfam" id="PF00389"/>
    </source>
</evidence>
<dbReference type="InterPro" id="IPR058205">
    <property type="entry name" value="D-LDH-like"/>
</dbReference>
<feature type="domain" description="D-isomer specific 2-hydroxyacid dehydrogenase catalytic" evidence="4">
    <location>
        <begin position="16"/>
        <end position="329"/>
    </location>
</feature>
<sequence>MKIICFGVRDVEKPIFELSNKNYNYDLTLTSELLTHDNIDLIKGHEAVLLRANCAADKQNLDKMKEFGVKYLLTRTVGTNHIDLDYAKELGFKMAYVPFYSPNSVSELAFSTGIAMFRNIIYMYEKMANKDFTVDEKMFSKEVRNSTIGIIGTGRIGLECAKAWKGMGAKIYGYDLYPRNDVSDLLEYKTLEEIFETCDLVSLHCPYIKGQNEHFINKDLFKHIKDQIIIVNAARGELINYEDLYEFMQNNKIKQVALDTLENESIVFFKKHQDNIPNDIYQKLFDLKPRVLFTPHLGSYTDQAVKDMVDISFENLDSIIKTGNSKNDIK</sequence>
<evidence type="ECO:0000313" key="6">
    <source>
        <dbReference type="EMBL" id="AOG60998.1"/>
    </source>
</evidence>
<keyword evidence="3" id="KW-0560">Oxidoreductase</keyword>
<proteinExistence type="inferred from homology"/>
<dbReference type="RefSeq" id="WP_069117375.1">
    <property type="nucleotide sequence ID" value="NZ_CP017015.1"/>
</dbReference>
<dbReference type="Proteomes" id="UP000094378">
    <property type="component" value="Chromosome"/>
</dbReference>
<dbReference type="GO" id="GO:0051287">
    <property type="term" value="F:NAD binding"/>
    <property type="evidence" value="ECO:0007669"/>
    <property type="project" value="InterPro"/>
</dbReference>
<organism evidence="6 7">
    <name type="scientific">Spiroplasma helicoides</name>
    <dbReference type="NCBI Taxonomy" id="216938"/>
    <lineage>
        <taxon>Bacteria</taxon>
        <taxon>Bacillati</taxon>
        <taxon>Mycoplasmatota</taxon>
        <taxon>Mollicutes</taxon>
        <taxon>Entomoplasmatales</taxon>
        <taxon>Spiroplasmataceae</taxon>
        <taxon>Spiroplasma</taxon>
    </lineage>
</organism>
<dbReference type="STRING" id="216938.SHELI_v1c10510"/>
<dbReference type="KEGG" id="shj:SHELI_v1c10510"/>
<evidence type="ECO:0000313" key="7">
    <source>
        <dbReference type="Proteomes" id="UP000094378"/>
    </source>
</evidence>
<dbReference type="PATRIC" id="fig|216938.3.peg.1070"/>
<dbReference type="Pfam" id="PF02826">
    <property type="entry name" value="2-Hacid_dh_C"/>
    <property type="match status" value="1"/>
</dbReference>
<feature type="domain" description="D-isomer specific 2-hydroxyacid dehydrogenase NAD-binding" evidence="5">
    <location>
        <begin position="114"/>
        <end position="298"/>
    </location>
</feature>
<evidence type="ECO:0000256" key="2">
    <source>
        <dbReference type="ARBA" id="ARBA00023027"/>
    </source>
</evidence>
<dbReference type="EMBL" id="CP017015">
    <property type="protein sequence ID" value="AOG60998.1"/>
    <property type="molecule type" value="Genomic_DNA"/>
</dbReference>
<dbReference type="SUPFAM" id="SSF52283">
    <property type="entry name" value="Formate/glycerate dehydrogenase catalytic domain-like"/>
    <property type="match status" value="1"/>
</dbReference>
<dbReference type="PANTHER" id="PTHR43026:SF1">
    <property type="entry name" value="2-HYDROXYACID DEHYDROGENASE HOMOLOG 1-RELATED"/>
    <property type="match status" value="1"/>
</dbReference>
<dbReference type="SUPFAM" id="SSF51735">
    <property type="entry name" value="NAD(P)-binding Rossmann-fold domains"/>
    <property type="match status" value="1"/>
</dbReference>
<dbReference type="InterPro" id="IPR029752">
    <property type="entry name" value="D-isomer_DH_CS1"/>
</dbReference>
<evidence type="ECO:0000259" key="5">
    <source>
        <dbReference type="Pfam" id="PF02826"/>
    </source>
</evidence>
<protein>
    <submittedName>
        <fullName evidence="6">D-lactate dehydrogenase</fullName>
    </submittedName>
</protein>
<accession>A0A1B3SM38</accession>
<dbReference type="Gene3D" id="3.40.50.720">
    <property type="entry name" value="NAD(P)-binding Rossmann-like Domain"/>
    <property type="match status" value="2"/>
</dbReference>
<dbReference type="InterPro" id="IPR006140">
    <property type="entry name" value="D-isomer_DH_NAD-bd"/>
</dbReference>
<comment type="similarity">
    <text evidence="1 3">Belongs to the D-isomer specific 2-hydroxyacid dehydrogenase family.</text>
</comment>
<dbReference type="InterPro" id="IPR006139">
    <property type="entry name" value="D-isomer_2_OHA_DH_cat_dom"/>
</dbReference>
<dbReference type="GO" id="GO:0008720">
    <property type="term" value="F:D-lactate dehydrogenase (NAD+) activity"/>
    <property type="evidence" value="ECO:0007669"/>
    <property type="project" value="TreeGrafter"/>
</dbReference>
<dbReference type="PANTHER" id="PTHR43026">
    <property type="entry name" value="2-HYDROXYACID DEHYDROGENASE HOMOLOG 1-RELATED"/>
    <property type="match status" value="1"/>
</dbReference>
<gene>
    <name evidence="6" type="primary">ldhA</name>
    <name evidence="6" type="ORF">SHELI_v1c10510</name>
</gene>
<dbReference type="AlphaFoldDB" id="A0A1B3SM38"/>
<name>A0A1B3SM38_9MOLU</name>
<evidence type="ECO:0000256" key="3">
    <source>
        <dbReference type="RuleBase" id="RU003719"/>
    </source>
</evidence>
<dbReference type="OrthoDB" id="9805416at2"/>
<dbReference type="PROSITE" id="PS00065">
    <property type="entry name" value="D_2_HYDROXYACID_DH_1"/>
    <property type="match status" value="1"/>
</dbReference>
<dbReference type="InterPro" id="IPR036291">
    <property type="entry name" value="NAD(P)-bd_dom_sf"/>
</dbReference>
<reference evidence="6 7" key="1">
    <citation type="submission" date="2016-08" db="EMBL/GenBank/DDBJ databases">
        <title>Complete genome sequence of Spiroplasma helicoides TABS-2 (DSM 22551).</title>
        <authorList>
            <person name="Shen W.-Y."/>
            <person name="Lo W.-S."/>
            <person name="Lai Y.-C."/>
            <person name="Kuo C.-H."/>
        </authorList>
    </citation>
    <scope>NUCLEOTIDE SEQUENCE [LARGE SCALE GENOMIC DNA]</scope>
    <source>
        <strain evidence="6 7">TABS-2</strain>
    </source>
</reference>
<evidence type="ECO:0000256" key="1">
    <source>
        <dbReference type="ARBA" id="ARBA00005854"/>
    </source>
</evidence>
<dbReference type="Pfam" id="PF00389">
    <property type="entry name" value="2-Hacid_dh"/>
    <property type="match status" value="1"/>
</dbReference>